<dbReference type="InterPro" id="IPR011990">
    <property type="entry name" value="TPR-like_helical_dom_sf"/>
</dbReference>
<feature type="repeat" description="TPR" evidence="3">
    <location>
        <begin position="67"/>
        <end position="100"/>
    </location>
</feature>
<sequence length="287" mass="31739">GQVDRALGLYQQSLELYESIGNVQGKATTLHNMAGIYAQQGQVDRALGLYQQSLELKESIGDVQGKATTLHNMAGIYADQGQVDRALGLYQQSLELKESIGDVKGKAATLNNMSYLAFQQGDQARAVELLRQTAQTLAEIYAYPNLITVLGNLGEAIENDKLNYLAQALWLSLRIQDGFTNRVSLVHRLFQNVPQADALEPLLAALALLLCNGADDQTPDLEQWRERAVNMLAYAAKSQGVDLETGEQLQAWMTQNQLTDPNVFLPPLYQALEAMVGERWLFNRQAV</sequence>
<evidence type="ECO:0000256" key="1">
    <source>
        <dbReference type="ARBA" id="ARBA00022737"/>
    </source>
</evidence>
<dbReference type="PROSITE" id="PS50005">
    <property type="entry name" value="TPR"/>
    <property type="match status" value="2"/>
</dbReference>
<dbReference type="Proteomes" id="UP000707356">
    <property type="component" value="Unassembled WGS sequence"/>
</dbReference>
<evidence type="ECO:0000313" key="5">
    <source>
        <dbReference type="Proteomes" id="UP000707356"/>
    </source>
</evidence>
<dbReference type="Gene3D" id="1.25.40.10">
    <property type="entry name" value="Tetratricopeptide repeat domain"/>
    <property type="match status" value="1"/>
</dbReference>
<keyword evidence="1" id="KW-0677">Repeat</keyword>
<reference evidence="4" key="2">
    <citation type="journal article" date="2022" name="Microbiol. Resour. Announc.">
        <title>Metagenome Sequencing to Explore Phylogenomics of Terrestrial Cyanobacteria.</title>
        <authorList>
            <person name="Ward R.D."/>
            <person name="Stajich J.E."/>
            <person name="Johansen J.R."/>
            <person name="Huntemann M."/>
            <person name="Clum A."/>
            <person name="Foster B."/>
            <person name="Foster B."/>
            <person name="Roux S."/>
            <person name="Palaniappan K."/>
            <person name="Varghese N."/>
            <person name="Mukherjee S."/>
            <person name="Reddy T.B.K."/>
            <person name="Daum C."/>
            <person name="Copeland A."/>
            <person name="Chen I.A."/>
            <person name="Ivanova N.N."/>
            <person name="Kyrpides N.C."/>
            <person name="Shapiro N."/>
            <person name="Eloe-Fadrosh E.A."/>
            <person name="Pietrasiak N."/>
        </authorList>
    </citation>
    <scope>NUCLEOTIDE SEQUENCE</scope>
    <source>
        <strain evidence="4">GSE-TBD4-15B</strain>
    </source>
</reference>
<keyword evidence="2 3" id="KW-0802">TPR repeat</keyword>
<proteinExistence type="predicted"/>
<dbReference type="SMART" id="SM00028">
    <property type="entry name" value="TPR"/>
    <property type="match status" value="3"/>
</dbReference>
<dbReference type="PANTHER" id="PTHR45641">
    <property type="entry name" value="TETRATRICOPEPTIDE REPEAT PROTEIN (AFU_ORTHOLOGUE AFUA_6G03870)"/>
    <property type="match status" value="1"/>
</dbReference>
<dbReference type="Pfam" id="PF13424">
    <property type="entry name" value="TPR_12"/>
    <property type="match status" value="2"/>
</dbReference>
<gene>
    <name evidence="4" type="ORF">KME07_15905</name>
</gene>
<feature type="repeat" description="TPR" evidence="3">
    <location>
        <begin position="27"/>
        <end position="60"/>
    </location>
</feature>
<dbReference type="InterPro" id="IPR019734">
    <property type="entry name" value="TPR_rpt"/>
</dbReference>
<evidence type="ECO:0000256" key="3">
    <source>
        <dbReference type="PROSITE-ProRule" id="PRU00339"/>
    </source>
</evidence>
<protein>
    <submittedName>
        <fullName evidence="4">Tetratricopeptide repeat protein</fullName>
    </submittedName>
</protein>
<name>A0A951PCA1_9CYAN</name>
<dbReference type="SUPFAM" id="SSF48452">
    <property type="entry name" value="TPR-like"/>
    <property type="match status" value="1"/>
</dbReference>
<feature type="non-terminal residue" evidence="4">
    <location>
        <position position="1"/>
    </location>
</feature>
<dbReference type="EMBL" id="JAHHHV010000071">
    <property type="protein sequence ID" value="MBW4466909.1"/>
    <property type="molecule type" value="Genomic_DNA"/>
</dbReference>
<evidence type="ECO:0000313" key="4">
    <source>
        <dbReference type="EMBL" id="MBW4466909.1"/>
    </source>
</evidence>
<reference evidence="4" key="1">
    <citation type="submission" date="2021-05" db="EMBL/GenBank/DDBJ databases">
        <authorList>
            <person name="Pietrasiak N."/>
            <person name="Ward R."/>
            <person name="Stajich J.E."/>
            <person name="Kurbessoian T."/>
        </authorList>
    </citation>
    <scope>NUCLEOTIDE SEQUENCE</scope>
    <source>
        <strain evidence="4">GSE-TBD4-15B</strain>
    </source>
</reference>
<dbReference type="AlphaFoldDB" id="A0A951PCA1"/>
<comment type="caution">
    <text evidence="4">The sequence shown here is derived from an EMBL/GenBank/DDBJ whole genome shotgun (WGS) entry which is preliminary data.</text>
</comment>
<organism evidence="4 5">
    <name type="scientific">Pegethrix bostrychoides GSE-TBD4-15B</name>
    <dbReference type="NCBI Taxonomy" id="2839662"/>
    <lineage>
        <taxon>Bacteria</taxon>
        <taxon>Bacillati</taxon>
        <taxon>Cyanobacteriota</taxon>
        <taxon>Cyanophyceae</taxon>
        <taxon>Oculatellales</taxon>
        <taxon>Oculatellaceae</taxon>
        <taxon>Pegethrix</taxon>
    </lineage>
</organism>
<accession>A0A951PCA1</accession>
<dbReference type="PANTHER" id="PTHR45641:SF19">
    <property type="entry name" value="NEPHROCYSTIN-3"/>
    <property type="match status" value="1"/>
</dbReference>
<evidence type="ECO:0000256" key="2">
    <source>
        <dbReference type="ARBA" id="ARBA00022803"/>
    </source>
</evidence>